<evidence type="ECO:0000256" key="2">
    <source>
        <dbReference type="ARBA" id="ARBA00005582"/>
    </source>
</evidence>
<reference evidence="19" key="1">
    <citation type="journal article" date="2020" name="mSystems">
        <title>Genome- and Community-Level Interaction Insights into Carbon Utilization and Element Cycling Functions of Hydrothermarchaeota in Hydrothermal Sediment.</title>
        <authorList>
            <person name="Zhou Z."/>
            <person name="Liu Y."/>
            <person name="Xu W."/>
            <person name="Pan J."/>
            <person name="Luo Z.H."/>
            <person name="Li M."/>
        </authorList>
    </citation>
    <scope>NUCLEOTIDE SEQUENCE [LARGE SCALE GENOMIC DNA]</scope>
    <source>
        <strain evidence="19">SpSt-605</strain>
    </source>
</reference>
<dbReference type="SUPFAM" id="SSF55811">
    <property type="entry name" value="Nudix"/>
    <property type="match status" value="1"/>
</dbReference>
<comment type="caution">
    <text evidence="19">The sequence shown here is derived from an EMBL/GenBank/DDBJ whole genome shotgun (WGS) entry which is preliminary data.</text>
</comment>
<keyword evidence="8" id="KW-0460">Magnesium</keyword>
<dbReference type="PANTHER" id="PTHR47707:SF1">
    <property type="entry name" value="NUDIX HYDROLASE FAMILY PROTEIN"/>
    <property type="match status" value="1"/>
</dbReference>
<dbReference type="InterPro" id="IPR047127">
    <property type="entry name" value="MutT-like"/>
</dbReference>
<dbReference type="InterPro" id="IPR000086">
    <property type="entry name" value="NUDIX_hydrolase_dom"/>
</dbReference>
<dbReference type="InterPro" id="IPR020084">
    <property type="entry name" value="NUDIX_hydrolase_CS"/>
</dbReference>
<comment type="catalytic activity">
    <reaction evidence="10">
        <text>8-oxo-dGTP + H2O = 8-oxo-dGMP + diphosphate + H(+)</text>
        <dbReference type="Rhea" id="RHEA:31575"/>
        <dbReference type="ChEBI" id="CHEBI:15377"/>
        <dbReference type="ChEBI" id="CHEBI:15378"/>
        <dbReference type="ChEBI" id="CHEBI:33019"/>
        <dbReference type="ChEBI" id="CHEBI:63224"/>
        <dbReference type="ChEBI" id="CHEBI:77896"/>
        <dbReference type="EC" id="3.6.1.55"/>
    </reaction>
</comment>
<gene>
    <name evidence="19" type="ORF">ENT73_06730</name>
</gene>
<evidence type="ECO:0000256" key="11">
    <source>
        <dbReference type="ARBA" id="ARBA00036904"/>
    </source>
</evidence>
<evidence type="ECO:0000259" key="18">
    <source>
        <dbReference type="PROSITE" id="PS51462"/>
    </source>
</evidence>
<keyword evidence="3" id="KW-0515">Mutator protein</keyword>
<organism evidence="19">
    <name type="scientific">Caldimicrobium thiodismutans</name>
    <dbReference type="NCBI Taxonomy" id="1653476"/>
    <lineage>
        <taxon>Bacteria</taxon>
        <taxon>Pseudomonadati</taxon>
        <taxon>Thermodesulfobacteriota</taxon>
        <taxon>Thermodesulfobacteria</taxon>
        <taxon>Thermodesulfobacteriales</taxon>
        <taxon>Thermodesulfobacteriaceae</taxon>
        <taxon>Caldimicrobium</taxon>
    </lineage>
</organism>
<dbReference type="EC" id="3.6.1.55" evidence="12"/>
<evidence type="ECO:0000256" key="8">
    <source>
        <dbReference type="ARBA" id="ARBA00022842"/>
    </source>
</evidence>
<comment type="cofactor">
    <cofactor evidence="1">
        <name>Mg(2+)</name>
        <dbReference type="ChEBI" id="CHEBI:18420"/>
    </cofactor>
</comment>
<evidence type="ECO:0000256" key="17">
    <source>
        <dbReference type="RuleBase" id="RU003476"/>
    </source>
</evidence>
<evidence type="ECO:0000313" key="19">
    <source>
        <dbReference type="EMBL" id="HGV55754.1"/>
    </source>
</evidence>
<protein>
    <recommendedName>
        <fullName evidence="13">8-oxo-dGTP diphosphatase</fullName>
        <ecNumber evidence="12">3.6.1.55</ecNumber>
    </recommendedName>
    <alternativeName>
        <fullName evidence="16">7,8-dihydro-8-oxoguanine-triphosphatase</fullName>
    </alternativeName>
    <alternativeName>
        <fullName evidence="15">Mutator protein MutT</fullName>
    </alternativeName>
    <alternativeName>
        <fullName evidence="14">dGTP pyrophosphohydrolase</fullName>
    </alternativeName>
</protein>
<dbReference type="InterPro" id="IPR020476">
    <property type="entry name" value="Nudix_hydrolase"/>
</dbReference>
<dbReference type="GO" id="GO:0046872">
    <property type="term" value="F:metal ion binding"/>
    <property type="evidence" value="ECO:0007669"/>
    <property type="project" value="UniProtKB-KW"/>
</dbReference>
<dbReference type="PROSITE" id="PS00893">
    <property type="entry name" value="NUDIX_BOX"/>
    <property type="match status" value="1"/>
</dbReference>
<keyword evidence="9" id="KW-0234">DNA repair</keyword>
<accession>A0A832GRN6</accession>
<dbReference type="PROSITE" id="PS51462">
    <property type="entry name" value="NUDIX"/>
    <property type="match status" value="1"/>
</dbReference>
<dbReference type="InterPro" id="IPR015797">
    <property type="entry name" value="NUDIX_hydrolase-like_dom_sf"/>
</dbReference>
<evidence type="ECO:0000256" key="1">
    <source>
        <dbReference type="ARBA" id="ARBA00001946"/>
    </source>
</evidence>
<evidence type="ECO:0000256" key="14">
    <source>
        <dbReference type="ARBA" id="ARBA00041592"/>
    </source>
</evidence>
<evidence type="ECO:0000256" key="13">
    <source>
        <dbReference type="ARBA" id="ARBA00040794"/>
    </source>
</evidence>
<dbReference type="EMBL" id="DSZU01000119">
    <property type="protein sequence ID" value="HGV55754.1"/>
    <property type="molecule type" value="Genomic_DNA"/>
</dbReference>
<evidence type="ECO:0000256" key="10">
    <source>
        <dbReference type="ARBA" id="ARBA00035861"/>
    </source>
</evidence>
<sequence length="129" mass="14667">MFSVVAAYIVREGKVLLVKRPYHKKRGGLWEFPGGKIEGKESPEEALVRELREELGIEVTVGRELVRIKHAYPDEEIELILFEAHFEGELSPKEAEEICWVPIEALRSLDLCPADLACLKAIDTSKKEH</sequence>
<evidence type="ECO:0000256" key="9">
    <source>
        <dbReference type="ARBA" id="ARBA00023204"/>
    </source>
</evidence>
<keyword evidence="6" id="KW-0227">DNA damage</keyword>
<dbReference type="AlphaFoldDB" id="A0A832GRN6"/>
<dbReference type="Gene3D" id="3.90.79.10">
    <property type="entry name" value="Nucleoside Triphosphate Pyrophosphohydrolase"/>
    <property type="match status" value="1"/>
</dbReference>
<proteinExistence type="inferred from homology"/>
<dbReference type="Pfam" id="PF00293">
    <property type="entry name" value="NUDIX"/>
    <property type="match status" value="1"/>
</dbReference>
<comment type="catalytic activity">
    <reaction evidence="11">
        <text>8-oxo-GTP + H2O = 8-oxo-GMP + diphosphate + H(+)</text>
        <dbReference type="Rhea" id="RHEA:67616"/>
        <dbReference type="ChEBI" id="CHEBI:15377"/>
        <dbReference type="ChEBI" id="CHEBI:15378"/>
        <dbReference type="ChEBI" id="CHEBI:33019"/>
        <dbReference type="ChEBI" id="CHEBI:143553"/>
        <dbReference type="ChEBI" id="CHEBI:145694"/>
    </reaction>
</comment>
<dbReference type="GO" id="GO:0044715">
    <property type="term" value="F:8-oxo-dGDP phosphatase activity"/>
    <property type="evidence" value="ECO:0007669"/>
    <property type="project" value="TreeGrafter"/>
</dbReference>
<dbReference type="GO" id="GO:0044716">
    <property type="term" value="F:8-oxo-GDP phosphatase activity"/>
    <property type="evidence" value="ECO:0007669"/>
    <property type="project" value="TreeGrafter"/>
</dbReference>
<feature type="domain" description="Nudix hydrolase" evidence="18">
    <location>
        <begin position="1"/>
        <end position="124"/>
    </location>
</feature>
<dbReference type="PANTHER" id="PTHR47707">
    <property type="entry name" value="8-OXO-DGTP DIPHOSPHATASE"/>
    <property type="match status" value="1"/>
</dbReference>
<keyword evidence="5" id="KW-0479">Metal-binding</keyword>
<keyword evidence="7 17" id="KW-0378">Hydrolase</keyword>
<evidence type="ECO:0000256" key="5">
    <source>
        <dbReference type="ARBA" id="ARBA00022723"/>
    </source>
</evidence>
<evidence type="ECO:0000256" key="16">
    <source>
        <dbReference type="ARBA" id="ARBA00042798"/>
    </source>
</evidence>
<name>A0A832GRN6_9BACT</name>
<keyword evidence="4" id="KW-0235">DNA replication</keyword>
<evidence type="ECO:0000256" key="3">
    <source>
        <dbReference type="ARBA" id="ARBA00022457"/>
    </source>
</evidence>
<evidence type="ECO:0000256" key="15">
    <source>
        <dbReference type="ARBA" id="ARBA00041979"/>
    </source>
</evidence>
<dbReference type="GO" id="GO:0008413">
    <property type="term" value="F:8-oxo-7,8-dihydroguanosine triphosphate pyrophosphatase activity"/>
    <property type="evidence" value="ECO:0007669"/>
    <property type="project" value="TreeGrafter"/>
</dbReference>
<dbReference type="CDD" id="cd03425">
    <property type="entry name" value="NUDIX_MutT_NudA_like"/>
    <property type="match status" value="1"/>
</dbReference>
<dbReference type="GO" id="GO:0006281">
    <property type="term" value="P:DNA repair"/>
    <property type="evidence" value="ECO:0007669"/>
    <property type="project" value="UniProtKB-KW"/>
</dbReference>
<evidence type="ECO:0000256" key="4">
    <source>
        <dbReference type="ARBA" id="ARBA00022705"/>
    </source>
</evidence>
<dbReference type="GO" id="GO:0035539">
    <property type="term" value="F:8-oxo-7,8-dihydrodeoxyguanosine triphosphate pyrophosphatase activity"/>
    <property type="evidence" value="ECO:0007669"/>
    <property type="project" value="UniProtKB-EC"/>
</dbReference>
<evidence type="ECO:0000256" key="12">
    <source>
        <dbReference type="ARBA" id="ARBA00038905"/>
    </source>
</evidence>
<dbReference type="GO" id="GO:0006260">
    <property type="term" value="P:DNA replication"/>
    <property type="evidence" value="ECO:0007669"/>
    <property type="project" value="UniProtKB-KW"/>
</dbReference>
<evidence type="ECO:0000256" key="6">
    <source>
        <dbReference type="ARBA" id="ARBA00022763"/>
    </source>
</evidence>
<dbReference type="PRINTS" id="PR00502">
    <property type="entry name" value="NUDIXFAMILY"/>
</dbReference>
<evidence type="ECO:0000256" key="7">
    <source>
        <dbReference type="ARBA" id="ARBA00022801"/>
    </source>
</evidence>
<comment type="similarity">
    <text evidence="2 17">Belongs to the Nudix hydrolase family.</text>
</comment>